<gene>
    <name evidence="1" type="ORF">EVAR_4135_1</name>
</gene>
<dbReference type="Proteomes" id="UP000299102">
    <property type="component" value="Unassembled WGS sequence"/>
</dbReference>
<accession>A0A4C1TIZ6</accession>
<organism evidence="1 2">
    <name type="scientific">Eumeta variegata</name>
    <name type="common">Bagworm moth</name>
    <name type="synonym">Eumeta japonica</name>
    <dbReference type="NCBI Taxonomy" id="151549"/>
    <lineage>
        <taxon>Eukaryota</taxon>
        <taxon>Metazoa</taxon>
        <taxon>Ecdysozoa</taxon>
        <taxon>Arthropoda</taxon>
        <taxon>Hexapoda</taxon>
        <taxon>Insecta</taxon>
        <taxon>Pterygota</taxon>
        <taxon>Neoptera</taxon>
        <taxon>Endopterygota</taxon>
        <taxon>Lepidoptera</taxon>
        <taxon>Glossata</taxon>
        <taxon>Ditrysia</taxon>
        <taxon>Tineoidea</taxon>
        <taxon>Psychidae</taxon>
        <taxon>Oiketicinae</taxon>
        <taxon>Eumeta</taxon>
    </lineage>
</organism>
<dbReference type="AlphaFoldDB" id="A0A4C1TIZ6"/>
<proteinExistence type="predicted"/>
<dbReference type="EMBL" id="BGZK01000057">
    <property type="protein sequence ID" value="GBP13368.1"/>
    <property type="molecule type" value="Genomic_DNA"/>
</dbReference>
<evidence type="ECO:0000313" key="2">
    <source>
        <dbReference type="Proteomes" id="UP000299102"/>
    </source>
</evidence>
<comment type="caution">
    <text evidence="1">The sequence shown here is derived from an EMBL/GenBank/DDBJ whole genome shotgun (WGS) entry which is preliminary data.</text>
</comment>
<keyword evidence="2" id="KW-1185">Reference proteome</keyword>
<reference evidence="1 2" key="1">
    <citation type="journal article" date="2019" name="Commun. Biol.">
        <title>The bagworm genome reveals a unique fibroin gene that provides high tensile strength.</title>
        <authorList>
            <person name="Kono N."/>
            <person name="Nakamura H."/>
            <person name="Ohtoshi R."/>
            <person name="Tomita M."/>
            <person name="Numata K."/>
            <person name="Arakawa K."/>
        </authorList>
    </citation>
    <scope>NUCLEOTIDE SEQUENCE [LARGE SCALE GENOMIC DNA]</scope>
</reference>
<evidence type="ECO:0000313" key="1">
    <source>
        <dbReference type="EMBL" id="GBP13368.1"/>
    </source>
</evidence>
<name>A0A4C1TIZ6_EUMVA</name>
<protein>
    <submittedName>
        <fullName evidence="1">Uncharacterized protein</fullName>
    </submittedName>
</protein>
<sequence>MARRPLAKPRADTPRAPQLARYHGPSSFNEIILTWQTRNVYGLLRAHRSQNRQLLVKKDELNIEVWAILSIYTENLVKVTGHRWLHVSKGHTTWKSSGEFQIMHYNDEQRGRRIRNLLREILNLLNRAVSTHRLKESTINRKKTNLTRYPGLGWVIAAHDRHHQLRCSGPTLDVYALSEARKVWCGFKNWSSTVRIDPATAQVGGDVLNRRSTGAVHTNSIFIADGQVFPELV</sequence>